<dbReference type="PATRIC" id="fig|1367847.3.peg.1439"/>
<keyword evidence="2" id="KW-0238">DNA-binding</keyword>
<evidence type="ECO:0000256" key="1">
    <source>
        <dbReference type="ARBA" id="ARBA00023015"/>
    </source>
</evidence>
<evidence type="ECO:0000256" key="4">
    <source>
        <dbReference type="SAM" id="Phobius"/>
    </source>
</evidence>
<dbReference type="InterPro" id="IPR001034">
    <property type="entry name" value="DeoR_HTH"/>
</dbReference>
<dbReference type="InterPro" id="IPR036390">
    <property type="entry name" value="WH_DNA-bd_sf"/>
</dbReference>
<keyword evidence="1" id="KW-0805">Transcription regulation</keyword>
<keyword evidence="4" id="KW-0472">Membrane</keyword>
<organism evidence="6 7">
    <name type="scientific">Paracoccus aminophilus JCM 7686</name>
    <dbReference type="NCBI Taxonomy" id="1367847"/>
    <lineage>
        <taxon>Bacteria</taxon>
        <taxon>Pseudomonadati</taxon>
        <taxon>Pseudomonadota</taxon>
        <taxon>Alphaproteobacteria</taxon>
        <taxon>Rhodobacterales</taxon>
        <taxon>Paracoccaceae</taxon>
        <taxon>Paracoccus</taxon>
    </lineage>
</organism>
<sequence>MRDSDVPVPACFGRHLPGFCPICHIFCGFAVAFLRHARKRRIFMAVSGTEPASLDRRDRIREIILREGQASVARLAAELKVSAETVRRDMKLLEDSGYIARIHGGAKAATGYALPHIDLRIGRDRAAKEHIAHLAAPLVEPGMSVFFSGGSTVLALAWRLREGPRIDATTVMVDVGLALASGGQTEVCLCGGLLNAVSRACTGYEASEMIARRSFDLAFLGASGLDPGRGLLGPSEGHLQSAQTVRRQARKVVAVMPHSALGNEDRLQILPLNALDILVTDRPPPRDLFRALEGAGVRVMF</sequence>
<keyword evidence="7" id="KW-1185">Reference proteome</keyword>
<dbReference type="GO" id="GO:0003677">
    <property type="term" value="F:DNA binding"/>
    <property type="evidence" value="ECO:0007669"/>
    <property type="project" value="UniProtKB-KW"/>
</dbReference>
<dbReference type="EMBL" id="CP006650">
    <property type="protein sequence ID" value="AGT08568.1"/>
    <property type="molecule type" value="Genomic_DNA"/>
</dbReference>
<dbReference type="STRING" id="1367847.JCM7686_1467"/>
<reference evidence="6 7" key="1">
    <citation type="journal article" date="2014" name="BMC Genomics">
        <title>Architecture and functions of a multipartite genome of the methylotrophic bacterium Paracoccus aminophilus JCM 7686, containing primary and secondary chromids.</title>
        <authorList>
            <person name="Dziewit L."/>
            <person name="Czarnecki J."/>
            <person name="Wibberg D."/>
            <person name="Radlinska M."/>
            <person name="Mrozek P."/>
            <person name="Szymczak M."/>
            <person name="Schluter A."/>
            <person name="Puhler A."/>
            <person name="Bartosik D."/>
        </authorList>
    </citation>
    <scope>NUCLEOTIDE SEQUENCE [LARGE SCALE GENOMIC DNA]</scope>
    <source>
        <strain evidence="6">JCM 7686</strain>
    </source>
</reference>
<keyword evidence="4" id="KW-0812">Transmembrane</keyword>
<accession>S5YAY5</accession>
<dbReference type="HOGENOM" id="CLU_060699_0_0_5"/>
<evidence type="ECO:0000313" key="6">
    <source>
        <dbReference type="EMBL" id="AGT08568.1"/>
    </source>
</evidence>
<dbReference type="SUPFAM" id="SSF100950">
    <property type="entry name" value="NagB/RpiA/CoA transferase-like"/>
    <property type="match status" value="1"/>
</dbReference>
<evidence type="ECO:0000256" key="2">
    <source>
        <dbReference type="ARBA" id="ARBA00023125"/>
    </source>
</evidence>
<feature type="domain" description="HTH deoR-type" evidence="5">
    <location>
        <begin position="53"/>
        <end position="108"/>
    </location>
</feature>
<dbReference type="InterPro" id="IPR050313">
    <property type="entry name" value="Carb_Metab_HTH_regulators"/>
</dbReference>
<dbReference type="eggNOG" id="COG1349">
    <property type="taxonomic scope" value="Bacteria"/>
</dbReference>
<dbReference type="PANTHER" id="PTHR30363">
    <property type="entry name" value="HTH-TYPE TRANSCRIPTIONAL REGULATOR SRLR-RELATED"/>
    <property type="match status" value="1"/>
</dbReference>
<dbReference type="PRINTS" id="PR00037">
    <property type="entry name" value="HTHLACR"/>
</dbReference>
<gene>
    <name evidence="6" type="ORF">JCM7686_1467</name>
</gene>
<dbReference type="GO" id="GO:0003700">
    <property type="term" value="F:DNA-binding transcription factor activity"/>
    <property type="evidence" value="ECO:0007669"/>
    <property type="project" value="InterPro"/>
</dbReference>
<dbReference type="Pfam" id="PF00455">
    <property type="entry name" value="DeoRC"/>
    <property type="match status" value="1"/>
</dbReference>
<keyword evidence="4" id="KW-1133">Transmembrane helix</keyword>
<dbReference type="Proteomes" id="UP000015480">
    <property type="component" value="Chromosome"/>
</dbReference>
<dbReference type="PANTHER" id="PTHR30363:SF44">
    <property type="entry name" value="AGA OPERON TRANSCRIPTIONAL REPRESSOR-RELATED"/>
    <property type="match status" value="1"/>
</dbReference>
<dbReference type="Gene3D" id="1.10.10.10">
    <property type="entry name" value="Winged helix-like DNA-binding domain superfamily/Winged helix DNA-binding domain"/>
    <property type="match status" value="1"/>
</dbReference>
<dbReference type="SUPFAM" id="SSF46785">
    <property type="entry name" value="Winged helix' DNA-binding domain"/>
    <property type="match status" value="1"/>
</dbReference>
<dbReference type="PROSITE" id="PS00894">
    <property type="entry name" value="HTH_DEOR_1"/>
    <property type="match status" value="1"/>
</dbReference>
<dbReference type="SMART" id="SM01134">
    <property type="entry name" value="DeoRC"/>
    <property type="match status" value="1"/>
</dbReference>
<dbReference type="InterPro" id="IPR037171">
    <property type="entry name" value="NagB/RpiA_transferase-like"/>
</dbReference>
<proteinExistence type="predicted"/>
<dbReference type="KEGG" id="pami:JCM7686_1467"/>
<dbReference type="Pfam" id="PF08220">
    <property type="entry name" value="HTH_DeoR"/>
    <property type="match status" value="1"/>
</dbReference>
<dbReference type="InterPro" id="IPR018356">
    <property type="entry name" value="Tscrpt_reg_HTH_DeoR_CS"/>
</dbReference>
<protein>
    <submittedName>
        <fullName evidence="6">Transcriptional regulator of sugar metabolism</fullName>
    </submittedName>
</protein>
<name>S5YAY5_PARAH</name>
<dbReference type="InterPro" id="IPR014036">
    <property type="entry name" value="DeoR-like_C"/>
</dbReference>
<dbReference type="PROSITE" id="PS51000">
    <property type="entry name" value="HTH_DEOR_2"/>
    <property type="match status" value="1"/>
</dbReference>
<dbReference type="InterPro" id="IPR036388">
    <property type="entry name" value="WH-like_DNA-bd_sf"/>
</dbReference>
<feature type="transmembrane region" description="Helical" evidence="4">
    <location>
        <begin position="12"/>
        <end position="34"/>
    </location>
</feature>
<dbReference type="SMART" id="SM00420">
    <property type="entry name" value="HTH_DEOR"/>
    <property type="match status" value="1"/>
</dbReference>
<dbReference type="Gene3D" id="3.40.50.1360">
    <property type="match status" value="1"/>
</dbReference>
<dbReference type="AlphaFoldDB" id="S5YAY5"/>
<evidence type="ECO:0000256" key="3">
    <source>
        <dbReference type="ARBA" id="ARBA00023163"/>
    </source>
</evidence>
<evidence type="ECO:0000259" key="5">
    <source>
        <dbReference type="PROSITE" id="PS51000"/>
    </source>
</evidence>
<evidence type="ECO:0000313" key="7">
    <source>
        <dbReference type="Proteomes" id="UP000015480"/>
    </source>
</evidence>
<keyword evidence="3" id="KW-0804">Transcription</keyword>